<evidence type="ECO:0000313" key="1">
    <source>
        <dbReference type="EMBL" id="UUY01594.1"/>
    </source>
</evidence>
<gene>
    <name evidence="1" type="ORF">LRS13_12710</name>
</gene>
<organism evidence="1 2">
    <name type="scientific">Svornostia abyssi</name>
    <dbReference type="NCBI Taxonomy" id="2898438"/>
    <lineage>
        <taxon>Bacteria</taxon>
        <taxon>Bacillati</taxon>
        <taxon>Actinomycetota</taxon>
        <taxon>Thermoleophilia</taxon>
        <taxon>Solirubrobacterales</taxon>
        <taxon>Baekduiaceae</taxon>
        <taxon>Svornostia</taxon>
    </lineage>
</organism>
<dbReference type="EMBL" id="CP088295">
    <property type="protein sequence ID" value="UUY01594.1"/>
    <property type="molecule type" value="Genomic_DNA"/>
</dbReference>
<sequence>MALSEDASAAFVAGSGVWEFAAGDSGWLQQGGSIGETHVATSVAVSGDGGTVAIGAPLENDRAGEVRLHTRRGDGWTEIARLHGDVAGGWLGSTLALTSDARTLVAGGLAGAVPFSRAGAGWDRGKTVADPGGEGSSSGTFPTGIAISADGNTLALGDTDGQHLSGVILTREEDQWVRVSMIQPRGDLDRVGDIALAASGETAVVDGTVLTTGEVGP</sequence>
<name>A0ABY5PA92_9ACTN</name>
<dbReference type="Proteomes" id="UP001058860">
    <property type="component" value="Chromosome"/>
</dbReference>
<accession>A0ABY5PA92</accession>
<dbReference type="SUPFAM" id="SSF75011">
    <property type="entry name" value="3-carboxy-cis,cis-mucoante lactonizing enzyme"/>
    <property type="match status" value="1"/>
</dbReference>
<evidence type="ECO:0000313" key="2">
    <source>
        <dbReference type="Proteomes" id="UP001058860"/>
    </source>
</evidence>
<dbReference type="RefSeq" id="WP_353866874.1">
    <property type="nucleotide sequence ID" value="NZ_CP088295.1"/>
</dbReference>
<protein>
    <submittedName>
        <fullName evidence="1">Uncharacterized protein</fullName>
    </submittedName>
</protein>
<reference evidence="2" key="1">
    <citation type="submission" date="2021-11" db="EMBL/GenBank/DDBJ databases">
        <title>Cultivation dependent microbiological survey of springs from the worlds oldest radium mine currently devoted to the extraction of radon-saturated water.</title>
        <authorList>
            <person name="Kapinusova G."/>
            <person name="Smrhova T."/>
            <person name="Strejcek M."/>
            <person name="Suman J."/>
            <person name="Jani K."/>
            <person name="Pajer P."/>
            <person name="Uhlik O."/>
        </authorList>
    </citation>
    <scope>NUCLEOTIDE SEQUENCE [LARGE SCALE GENOMIC DNA]</scope>
    <source>
        <strain evidence="2">J379</strain>
    </source>
</reference>
<proteinExistence type="predicted"/>
<keyword evidence="2" id="KW-1185">Reference proteome</keyword>